<feature type="region of interest" description="Disordered" evidence="1">
    <location>
        <begin position="38"/>
        <end position="82"/>
    </location>
</feature>
<evidence type="ECO:0000313" key="3">
    <source>
        <dbReference type="Proteomes" id="UP000000763"/>
    </source>
</evidence>
<name>Q0DCX4_ORYSJ</name>
<dbReference type="KEGG" id="dosa:Os06g0277700"/>
<protein>
    <submittedName>
        <fullName evidence="2">Os06g0277700 protein</fullName>
    </submittedName>
</protein>
<sequence length="82" mass="9786">MWRGEEVAVRPERRWRWSRSDRRWWWWPAPPMIQIREGWRSGATGSGMPVKRTSSQRRAPIIDARSDPRRTTEVEDDVLLAA</sequence>
<gene>
    <name evidence="2" type="ordered locus">Os06g0277700</name>
</gene>
<dbReference type="Proteomes" id="UP000000763">
    <property type="component" value="Chromosome 6"/>
</dbReference>
<proteinExistence type="predicted"/>
<evidence type="ECO:0000313" key="2">
    <source>
        <dbReference type="EMBL" id="BAF19299.1"/>
    </source>
</evidence>
<dbReference type="EMBL" id="AP008212">
    <property type="protein sequence ID" value="BAF19299.1"/>
    <property type="molecule type" value="Genomic_DNA"/>
</dbReference>
<feature type="compositionally biased region" description="Basic and acidic residues" evidence="1">
    <location>
        <begin position="64"/>
        <end position="73"/>
    </location>
</feature>
<dbReference type="AlphaFoldDB" id="Q0DCX4"/>
<reference evidence="2 3" key="1">
    <citation type="journal article" date="2005" name="Nature">
        <title>The map-based sequence of the rice genome.</title>
        <authorList>
            <consortium name="International rice genome sequencing project (IRGSP)"/>
            <person name="Matsumoto T."/>
            <person name="Wu J."/>
            <person name="Kanamori H."/>
            <person name="Katayose Y."/>
            <person name="Fujisawa M."/>
            <person name="Namiki N."/>
            <person name="Mizuno H."/>
            <person name="Yamamoto K."/>
            <person name="Antonio B.A."/>
            <person name="Baba T."/>
            <person name="Sakata K."/>
            <person name="Nagamura Y."/>
            <person name="Aoki H."/>
            <person name="Arikawa K."/>
            <person name="Arita K."/>
            <person name="Bito T."/>
            <person name="Chiden Y."/>
            <person name="Fujitsuka N."/>
            <person name="Fukunaka R."/>
            <person name="Hamada M."/>
            <person name="Harada C."/>
            <person name="Hayashi A."/>
            <person name="Hijishita S."/>
            <person name="Honda M."/>
            <person name="Hosokawa S."/>
            <person name="Ichikawa Y."/>
            <person name="Idonuma A."/>
            <person name="Iijima M."/>
            <person name="Ikeda M."/>
            <person name="Ikeno M."/>
            <person name="Ito K."/>
            <person name="Ito S."/>
            <person name="Ito T."/>
            <person name="Ito Y."/>
            <person name="Ito Y."/>
            <person name="Iwabuchi A."/>
            <person name="Kamiya K."/>
            <person name="Karasawa W."/>
            <person name="Kurita K."/>
            <person name="Katagiri S."/>
            <person name="Kikuta A."/>
            <person name="Kobayashi H."/>
            <person name="Kobayashi N."/>
            <person name="Machita K."/>
            <person name="Maehara T."/>
            <person name="Masukawa M."/>
            <person name="Mizubayashi T."/>
            <person name="Mukai Y."/>
            <person name="Nagasaki H."/>
            <person name="Nagata Y."/>
            <person name="Naito S."/>
            <person name="Nakashima M."/>
            <person name="Nakama Y."/>
            <person name="Nakamichi Y."/>
            <person name="Nakamura M."/>
            <person name="Meguro A."/>
            <person name="Negishi M."/>
            <person name="Ohta I."/>
            <person name="Ohta T."/>
            <person name="Okamoto M."/>
            <person name="Ono N."/>
            <person name="Saji S."/>
            <person name="Sakaguchi M."/>
            <person name="Sakai K."/>
            <person name="Shibata M."/>
            <person name="Shimokawa T."/>
            <person name="Song J."/>
            <person name="Takazaki Y."/>
            <person name="Terasawa K."/>
            <person name="Tsugane M."/>
            <person name="Tsuji K."/>
            <person name="Ueda S."/>
            <person name="Waki K."/>
            <person name="Yamagata H."/>
            <person name="Yamamoto M."/>
            <person name="Yamamoto S."/>
            <person name="Yamane H."/>
            <person name="Yoshiki S."/>
            <person name="Yoshihara R."/>
            <person name="Yukawa K."/>
            <person name="Zhong H."/>
            <person name="Yano M."/>
            <person name="Yuan Q."/>
            <person name="Ouyang S."/>
            <person name="Liu J."/>
            <person name="Jones K.M."/>
            <person name="Gansberger K."/>
            <person name="Moffat K."/>
            <person name="Hill J."/>
            <person name="Bera J."/>
            <person name="Fadrosh D."/>
            <person name="Jin S."/>
            <person name="Johri S."/>
            <person name="Kim M."/>
            <person name="Overton L."/>
            <person name="Reardon M."/>
            <person name="Tsitrin T."/>
            <person name="Vuong H."/>
            <person name="Weaver B."/>
            <person name="Ciecko A."/>
            <person name="Tallon L."/>
            <person name="Jackson J."/>
            <person name="Pai G."/>
            <person name="Aken S.V."/>
            <person name="Utterback T."/>
            <person name="Reidmuller S."/>
            <person name="Feldblyum T."/>
            <person name="Hsiao J."/>
            <person name="Zismann V."/>
            <person name="Iobst S."/>
            <person name="de Vazeille A.R."/>
            <person name="Buell C.R."/>
            <person name="Ying K."/>
            <person name="Li Y."/>
            <person name="Lu T."/>
            <person name="Huang Y."/>
            <person name="Zhao Q."/>
            <person name="Feng Q."/>
            <person name="Zhang L."/>
            <person name="Zhu J."/>
            <person name="Weng Q."/>
            <person name="Mu J."/>
            <person name="Lu Y."/>
            <person name="Fan D."/>
            <person name="Liu Y."/>
            <person name="Guan J."/>
            <person name="Zhang Y."/>
            <person name="Yu S."/>
            <person name="Liu X."/>
            <person name="Zhang Y."/>
            <person name="Hong G."/>
            <person name="Han B."/>
            <person name="Choisne N."/>
            <person name="Demange N."/>
            <person name="Orjeda G."/>
            <person name="Samain S."/>
            <person name="Cattolico L."/>
            <person name="Pelletier E."/>
            <person name="Couloux A."/>
            <person name="Segurens B."/>
            <person name="Wincker P."/>
            <person name="D'Hont A."/>
            <person name="Scarpelli C."/>
            <person name="Weissenbach J."/>
            <person name="Salanoubat M."/>
            <person name="Quetier F."/>
            <person name="Yu Y."/>
            <person name="Kim H.R."/>
            <person name="Rambo T."/>
            <person name="Currie J."/>
            <person name="Collura K."/>
            <person name="Luo M."/>
            <person name="Yang T."/>
            <person name="Ammiraju J.S.S."/>
            <person name="Engler F."/>
            <person name="Soderlund C."/>
            <person name="Wing R.A."/>
            <person name="Palmer L.E."/>
            <person name="de la Bastide M."/>
            <person name="Spiegel L."/>
            <person name="Nascimento L."/>
            <person name="Zutavern T."/>
            <person name="O'Shaughnessy A."/>
            <person name="Dike S."/>
            <person name="Dedhia N."/>
            <person name="Preston R."/>
            <person name="Balija V."/>
            <person name="McCombie W.R."/>
            <person name="Chow T."/>
            <person name="Chen H."/>
            <person name="Chung M."/>
            <person name="Chen C."/>
            <person name="Shaw J."/>
            <person name="Wu H."/>
            <person name="Hsiao K."/>
            <person name="Chao Y."/>
            <person name="Chu M."/>
            <person name="Cheng C."/>
            <person name="Hour A."/>
            <person name="Lee P."/>
            <person name="Lin S."/>
            <person name="Lin Y."/>
            <person name="Liou J."/>
            <person name="Liu S."/>
            <person name="Hsing Y."/>
            <person name="Raghuvanshi S."/>
            <person name="Mohanty A."/>
            <person name="Bharti A.K."/>
            <person name="Gaur A."/>
            <person name="Gupta V."/>
            <person name="Kumar D."/>
            <person name="Ravi V."/>
            <person name="Vij S."/>
            <person name="Kapur A."/>
            <person name="Khurana P."/>
            <person name="Khurana P."/>
            <person name="Khurana J.P."/>
            <person name="Tyagi A.K."/>
            <person name="Gaikwad K."/>
            <person name="Singh A."/>
            <person name="Dalal V."/>
            <person name="Srivastava S."/>
            <person name="Dixit A."/>
            <person name="Pal A.K."/>
            <person name="Ghazi I.A."/>
            <person name="Yadav M."/>
            <person name="Pandit A."/>
            <person name="Bhargava A."/>
            <person name="Sureshbabu K."/>
            <person name="Batra K."/>
            <person name="Sharma T.R."/>
            <person name="Mohapatra T."/>
            <person name="Singh N.K."/>
            <person name="Messing J."/>
            <person name="Nelson A.B."/>
            <person name="Fuks G."/>
            <person name="Kavchok S."/>
            <person name="Keizer G."/>
            <person name="Linton E."/>
            <person name="Llaca V."/>
            <person name="Song R."/>
            <person name="Tanyolac B."/>
            <person name="Young S."/>
            <person name="Ho-Il K."/>
            <person name="Hahn J.H."/>
            <person name="Sangsakoo G."/>
            <person name="Vanavichit A."/>
            <person name="de Mattos Luiz.A.T."/>
            <person name="Zimmer P.D."/>
            <person name="Malone G."/>
            <person name="Dellagostin O."/>
            <person name="de Oliveira A.C."/>
            <person name="Bevan M."/>
            <person name="Bancroft I."/>
            <person name="Minx P."/>
            <person name="Cordum H."/>
            <person name="Wilson R."/>
            <person name="Cheng Z."/>
            <person name="Jin W."/>
            <person name="Jiang J."/>
            <person name="Leong S.A."/>
            <person name="Iwama H."/>
            <person name="Gojobori T."/>
            <person name="Itoh T."/>
            <person name="Niimura Y."/>
            <person name="Fujii Y."/>
            <person name="Habara T."/>
            <person name="Sakai H."/>
            <person name="Sato Y."/>
            <person name="Wilson G."/>
            <person name="Kumar K."/>
            <person name="McCouch S."/>
            <person name="Juretic N."/>
            <person name="Hoen D."/>
            <person name="Wright S."/>
            <person name="Bruskiewich R."/>
            <person name="Bureau T."/>
            <person name="Miyao A."/>
            <person name="Hirochika H."/>
            <person name="Nishikawa T."/>
            <person name="Kadowaki K."/>
            <person name="Sugiura M."/>
            <person name="Burr B."/>
            <person name="Sasaki T."/>
        </authorList>
    </citation>
    <scope>NUCLEOTIDE SEQUENCE [LARGE SCALE GENOMIC DNA]</scope>
    <source>
        <strain evidence="3">cv. Nipponbare</strain>
    </source>
</reference>
<reference evidence="3" key="2">
    <citation type="journal article" date="2008" name="Nucleic Acids Res.">
        <title>The rice annotation project database (RAP-DB): 2008 update.</title>
        <authorList>
            <consortium name="The rice annotation project (RAP)"/>
        </authorList>
    </citation>
    <scope>GENOME REANNOTATION</scope>
    <source>
        <strain evidence="3">cv. Nipponbare</strain>
    </source>
</reference>
<accession>Q0DCX4</accession>
<evidence type="ECO:0000256" key="1">
    <source>
        <dbReference type="SAM" id="MobiDB-lite"/>
    </source>
</evidence>
<organism evidence="2 3">
    <name type="scientific">Oryza sativa subsp. japonica</name>
    <name type="common">Rice</name>
    <dbReference type="NCBI Taxonomy" id="39947"/>
    <lineage>
        <taxon>Eukaryota</taxon>
        <taxon>Viridiplantae</taxon>
        <taxon>Streptophyta</taxon>
        <taxon>Embryophyta</taxon>
        <taxon>Tracheophyta</taxon>
        <taxon>Spermatophyta</taxon>
        <taxon>Magnoliopsida</taxon>
        <taxon>Liliopsida</taxon>
        <taxon>Poales</taxon>
        <taxon>Poaceae</taxon>
        <taxon>BOP clade</taxon>
        <taxon>Oryzoideae</taxon>
        <taxon>Oryzeae</taxon>
        <taxon>Oryzinae</taxon>
        <taxon>Oryza</taxon>
        <taxon>Oryza sativa</taxon>
    </lineage>
</organism>